<name>A0A2P2MGA2_RHIMU</name>
<reference evidence="1" key="1">
    <citation type="submission" date="2018-02" db="EMBL/GenBank/DDBJ databases">
        <title>Rhizophora mucronata_Transcriptome.</title>
        <authorList>
            <person name="Meera S.P."/>
            <person name="Sreeshan A."/>
            <person name="Augustine A."/>
        </authorList>
    </citation>
    <scope>NUCLEOTIDE SEQUENCE</scope>
    <source>
        <tissue evidence="1">Leaf</tissue>
    </source>
</reference>
<proteinExistence type="predicted"/>
<accession>A0A2P2MGA2</accession>
<protein>
    <submittedName>
        <fullName evidence="1">Niemann-Pick C1 protein-like</fullName>
    </submittedName>
</protein>
<evidence type="ECO:0000313" key="1">
    <source>
        <dbReference type="EMBL" id="MBX29244.1"/>
    </source>
</evidence>
<dbReference type="EMBL" id="GGEC01048760">
    <property type="protein sequence ID" value="MBX29244.1"/>
    <property type="molecule type" value="Transcribed_RNA"/>
</dbReference>
<sequence length="81" mass="9044">MLGTQQEKELPAGLEPAMCQTELPCNIHCQKSSGTNFGSFSKVSHLASLQGNHKDSLILFHLPVCRIYRTSHNILQHVFPQ</sequence>
<dbReference type="AlphaFoldDB" id="A0A2P2MGA2"/>
<organism evidence="1">
    <name type="scientific">Rhizophora mucronata</name>
    <name type="common">Asiatic mangrove</name>
    <dbReference type="NCBI Taxonomy" id="61149"/>
    <lineage>
        <taxon>Eukaryota</taxon>
        <taxon>Viridiplantae</taxon>
        <taxon>Streptophyta</taxon>
        <taxon>Embryophyta</taxon>
        <taxon>Tracheophyta</taxon>
        <taxon>Spermatophyta</taxon>
        <taxon>Magnoliopsida</taxon>
        <taxon>eudicotyledons</taxon>
        <taxon>Gunneridae</taxon>
        <taxon>Pentapetalae</taxon>
        <taxon>rosids</taxon>
        <taxon>fabids</taxon>
        <taxon>Malpighiales</taxon>
        <taxon>Rhizophoraceae</taxon>
        <taxon>Rhizophora</taxon>
    </lineage>
</organism>